<proteinExistence type="inferred from homology"/>
<feature type="transmembrane region" description="Helical" evidence="10">
    <location>
        <begin position="116"/>
        <end position="138"/>
    </location>
</feature>
<evidence type="ECO:0000256" key="1">
    <source>
        <dbReference type="ARBA" id="ARBA00004141"/>
    </source>
</evidence>
<evidence type="ECO:0000256" key="7">
    <source>
        <dbReference type="ARBA" id="ARBA00023136"/>
    </source>
</evidence>
<dbReference type="GO" id="GO:0016491">
    <property type="term" value="F:oxidoreductase activity"/>
    <property type="evidence" value="ECO:0007669"/>
    <property type="project" value="UniProtKB-KW"/>
</dbReference>
<evidence type="ECO:0000256" key="2">
    <source>
        <dbReference type="ARBA" id="ARBA00006214"/>
    </source>
</evidence>
<comment type="subcellular location">
    <subcellularLocation>
        <location evidence="1">Membrane</location>
        <topology evidence="1">Multi-pass membrane protein</topology>
    </subcellularLocation>
</comment>
<evidence type="ECO:0000256" key="9">
    <source>
        <dbReference type="ARBA" id="ARBA00023284"/>
    </source>
</evidence>
<evidence type="ECO:0000256" key="6">
    <source>
        <dbReference type="ARBA" id="ARBA00023002"/>
    </source>
</evidence>
<keyword evidence="4" id="KW-0874">Quinone</keyword>
<keyword evidence="9" id="KW-0676">Redox-active center</keyword>
<keyword evidence="8" id="KW-1015">Disulfide bond</keyword>
<organism evidence="12 13">
    <name type="scientific">Candidatus Vogelbacteria bacterium CG10_big_fil_rev_8_21_14_0_10_49_38</name>
    <dbReference type="NCBI Taxonomy" id="1975043"/>
    <lineage>
        <taxon>Bacteria</taxon>
        <taxon>Candidatus Vogeliibacteriota</taxon>
    </lineage>
</organism>
<dbReference type="InterPro" id="IPR038354">
    <property type="entry name" value="VKOR_sf"/>
</dbReference>
<evidence type="ECO:0000256" key="5">
    <source>
        <dbReference type="ARBA" id="ARBA00022989"/>
    </source>
</evidence>
<dbReference type="Gene3D" id="1.20.1440.130">
    <property type="entry name" value="VKOR domain"/>
    <property type="match status" value="1"/>
</dbReference>
<keyword evidence="3 10" id="KW-0812">Transmembrane</keyword>
<evidence type="ECO:0000256" key="4">
    <source>
        <dbReference type="ARBA" id="ARBA00022719"/>
    </source>
</evidence>
<evidence type="ECO:0000256" key="8">
    <source>
        <dbReference type="ARBA" id="ARBA00023157"/>
    </source>
</evidence>
<comment type="similarity">
    <text evidence="2">Belongs to the VKOR family.</text>
</comment>
<dbReference type="PANTHER" id="PTHR34573">
    <property type="entry name" value="VKC DOMAIN-CONTAINING PROTEIN"/>
    <property type="match status" value="1"/>
</dbReference>
<dbReference type="EMBL" id="PCYK01000003">
    <property type="protein sequence ID" value="PIR46363.1"/>
    <property type="molecule type" value="Genomic_DNA"/>
</dbReference>
<sequence length="157" mass="17392">MIKNFLLGAIGLSALGLIDTIYLTYQHYTANSLFCNILSGCDLVTKSAYNNIAGLPIALLGILYYLSIFSLTIYLYRNQTSFAEKKPVRLFFSLTVTGVAFSIWLTYLQAIVIEAWCQYCLFSAGLTLVLFIISLILLKLSRQAPPEDSPRAGESAL</sequence>
<dbReference type="InterPro" id="IPR012932">
    <property type="entry name" value="VKOR"/>
</dbReference>
<dbReference type="GO" id="GO:0048038">
    <property type="term" value="F:quinone binding"/>
    <property type="evidence" value="ECO:0007669"/>
    <property type="project" value="UniProtKB-KW"/>
</dbReference>
<dbReference type="InterPro" id="IPR044698">
    <property type="entry name" value="VKOR/LTO1"/>
</dbReference>
<dbReference type="SMART" id="SM00756">
    <property type="entry name" value="VKc"/>
    <property type="match status" value="1"/>
</dbReference>
<evidence type="ECO:0000256" key="10">
    <source>
        <dbReference type="SAM" id="Phobius"/>
    </source>
</evidence>
<dbReference type="Proteomes" id="UP000230431">
    <property type="component" value="Unassembled WGS sequence"/>
</dbReference>
<keyword evidence="5 10" id="KW-1133">Transmembrane helix</keyword>
<keyword evidence="6" id="KW-0560">Oxidoreductase</keyword>
<evidence type="ECO:0000313" key="13">
    <source>
        <dbReference type="Proteomes" id="UP000230431"/>
    </source>
</evidence>
<evidence type="ECO:0000259" key="11">
    <source>
        <dbReference type="SMART" id="SM00756"/>
    </source>
</evidence>
<dbReference type="CDD" id="cd12916">
    <property type="entry name" value="VKOR_1"/>
    <property type="match status" value="1"/>
</dbReference>
<keyword evidence="7 10" id="KW-0472">Membrane</keyword>
<evidence type="ECO:0000313" key="12">
    <source>
        <dbReference type="EMBL" id="PIR46363.1"/>
    </source>
</evidence>
<feature type="transmembrane region" description="Helical" evidence="10">
    <location>
        <begin position="52"/>
        <end position="76"/>
    </location>
</feature>
<comment type="caution">
    <text evidence="12">The sequence shown here is derived from an EMBL/GenBank/DDBJ whole genome shotgun (WGS) entry which is preliminary data.</text>
</comment>
<gene>
    <name evidence="12" type="ORF">COV08_00305</name>
</gene>
<dbReference type="AlphaFoldDB" id="A0A2H0RIP4"/>
<feature type="domain" description="Vitamin K epoxide reductase" evidence="11">
    <location>
        <begin position="2"/>
        <end position="138"/>
    </location>
</feature>
<dbReference type="GO" id="GO:0016020">
    <property type="term" value="C:membrane"/>
    <property type="evidence" value="ECO:0007669"/>
    <property type="project" value="UniProtKB-SubCell"/>
</dbReference>
<evidence type="ECO:0000256" key="3">
    <source>
        <dbReference type="ARBA" id="ARBA00022692"/>
    </source>
</evidence>
<accession>A0A2H0RIP4</accession>
<protein>
    <recommendedName>
        <fullName evidence="11">Vitamin K epoxide reductase domain-containing protein</fullName>
    </recommendedName>
</protein>
<feature type="transmembrane region" description="Helical" evidence="10">
    <location>
        <begin position="88"/>
        <end position="110"/>
    </location>
</feature>
<dbReference type="PANTHER" id="PTHR34573:SF1">
    <property type="entry name" value="VITAMIN K EPOXIDE REDUCTASE DOMAIN-CONTAINING PROTEIN"/>
    <property type="match status" value="1"/>
</dbReference>
<dbReference type="Pfam" id="PF07884">
    <property type="entry name" value="VKOR"/>
    <property type="match status" value="1"/>
</dbReference>
<name>A0A2H0RIP4_9BACT</name>
<reference evidence="12 13" key="1">
    <citation type="submission" date="2017-09" db="EMBL/GenBank/DDBJ databases">
        <title>Depth-based differentiation of microbial function through sediment-hosted aquifers and enrichment of novel symbionts in the deep terrestrial subsurface.</title>
        <authorList>
            <person name="Probst A.J."/>
            <person name="Ladd B."/>
            <person name="Jarett J.K."/>
            <person name="Geller-Mcgrath D.E."/>
            <person name="Sieber C.M."/>
            <person name="Emerson J.B."/>
            <person name="Anantharaman K."/>
            <person name="Thomas B.C."/>
            <person name="Malmstrom R."/>
            <person name="Stieglmeier M."/>
            <person name="Klingl A."/>
            <person name="Woyke T."/>
            <person name="Ryan C.M."/>
            <person name="Banfield J.F."/>
        </authorList>
    </citation>
    <scope>NUCLEOTIDE SEQUENCE [LARGE SCALE GENOMIC DNA]</scope>
    <source>
        <strain evidence="12">CG10_big_fil_rev_8_21_14_0_10_49_38</strain>
    </source>
</reference>